<sequence>MACKLHLVTSNNTLECTDISPVMYLVTYLGSIVANDGDTECNVACRIGKGLVVFQRFAAILAGGVVPSKGKVHLFNSIIIPLAIYVAEMWNTSAKILNVFELRHLRWIPGPLIIHTHL</sequence>
<keyword evidence="1" id="KW-1185">Reference proteome</keyword>
<dbReference type="RefSeq" id="XP_036367666.1">
    <property type="nucleotide sequence ID" value="XM_036511773.1"/>
</dbReference>
<evidence type="ECO:0000313" key="2">
    <source>
        <dbReference type="RefSeq" id="XP_036367666.1"/>
    </source>
</evidence>
<proteinExistence type="predicted"/>
<name>A0A7E6FIV3_9MOLL</name>
<organism evidence="1 2">
    <name type="scientific">Octopus sinensis</name>
    <name type="common">East Asian common octopus</name>
    <dbReference type="NCBI Taxonomy" id="2607531"/>
    <lineage>
        <taxon>Eukaryota</taxon>
        <taxon>Metazoa</taxon>
        <taxon>Spiralia</taxon>
        <taxon>Lophotrochozoa</taxon>
        <taxon>Mollusca</taxon>
        <taxon>Cephalopoda</taxon>
        <taxon>Coleoidea</taxon>
        <taxon>Octopodiformes</taxon>
        <taxon>Octopoda</taxon>
        <taxon>Incirrata</taxon>
        <taxon>Octopodidae</taxon>
        <taxon>Octopus</taxon>
    </lineage>
</organism>
<dbReference type="KEGG" id="osn:118767362"/>
<protein>
    <submittedName>
        <fullName evidence="2">Uncharacterized protein LOC118767362</fullName>
    </submittedName>
</protein>
<dbReference type="Proteomes" id="UP000515154">
    <property type="component" value="Linkage group LG21"/>
</dbReference>
<gene>
    <name evidence="2" type="primary">LOC118767362</name>
</gene>
<evidence type="ECO:0000313" key="1">
    <source>
        <dbReference type="Proteomes" id="UP000515154"/>
    </source>
</evidence>
<accession>A0A7E6FIV3</accession>
<reference evidence="2" key="1">
    <citation type="submission" date="2025-08" db="UniProtKB">
        <authorList>
            <consortium name="RefSeq"/>
        </authorList>
    </citation>
    <scope>IDENTIFICATION</scope>
</reference>
<dbReference type="AlphaFoldDB" id="A0A7E6FIV3"/>